<dbReference type="PANTHER" id="PTHR34976">
    <property type="entry name" value="RIBONUCLEASE YQCG-RELATED"/>
    <property type="match status" value="1"/>
</dbReference>
<name>A0ABZ0RVC8_9BACI</name>
<evidence type="ECO:0000313" key="2">
    <source>
        <dbReference type="Proteomes" id="UP001322664"/>
    </source>
</evidence>
<reference evidence="1 2" key="1">
    <citation type="submission" date="2023-09" db="EMBL/GenBank/DDBJ databases">
        <authorList>
            <person name="Page C.A."/>
            <person name="Perez-Diaz I.M."/>
        </authorList>
    </citation>
    <scope>NUCLEOTIDE SEQUENCE [LARGE SCALE GENOMIC DNA]</scope>
    <source>
        <strain evidence="1 2">Ll15</strain>
    </source>
</reference>
<keyword evidence="2" id="KW-1185">Reference proteome</keyword>
<organism evidence="1 2">
    <name type="scientific">Lysinibacillus louembei</name>
    <dbReference type="NCBI Taxonomy" id="1470088"/>
    <lineage>
        <taxon>Bacteria</taxon>
        <taxon>Bacillati</taxon>
        <taxon>Bacillota</taxon>
        <taxon>Bacilli</taxon>
        <taxon>Bacillales</taxon>
        <taxon>Bacillaceae</taxon>
        <taxon>Lysinibacillus</taxon>
    </lineage>
</organism>
<accession>A0ABZ0RVC8</accession>
<gene>
    <name evidence="1" type="ORF">R6U77_19815</name>
</gene>
<dbReference type="RefSeq" id="WP_319836910.1">
    <property type="nucleotide sequence ID" value="NZ_CP137624.1"/>
</dbReference>
<proteinExistence type="predicted"/>
<protein>
    <recommendedName>
        <fullName evidence="3">Pre-toxin TG domain-containing protein</fullName>
    </recommendedName>
</protein>
<dbReference type="EMBL" id="CP137624">
    <property type="protein sequence ID" value="WPK12105.1"/>
    <property type="molecule type" value="Genomic_DNA"/>
</dbReference>
<dbReference type="PANTHER" id="PTHR34976:SF2">
    <property type="entry name" value="TYPE VII SECRETION SYSTEM PROTEIN ESSD"/>
    <property type="match status" value="1"/>
</dbReference>
<dbReference type="InterPro" id="IPR051768">
    <property type="entry name" value="Bact_secretion_toxin"/>
</dbReference>
<sequence length="262" mass="28641">MSLAEKITTNLRNSGLVLAQKGKGKVDAFADTAVDTVKSTWGLVSNPKAAFDNLATAITHPKETVEAISKSAKETVEKDYIQGNAYSRSYVEGKVLFGVGATIVGTKGLGSLAKVGKVPDVPNIKASKLEKTPVVKNETQVDGVKGKLKHPVLDNPRVGSALKDDFYHNFNDIIDNYTVDAQRFDLPNKKGHMDSLYQIEGSMVKYETKYVKVKNNAPEMLQTKETIDGVFEWVVNPKTNTVTHRTFIPGGEVTGKINQWGK</sequence>
<dbReference type="Proteomes" id="UP001322664">
    <property type="component" value="Chromosome"/>
</dbReference>
<evidence type="ECO:0008006" key="3">
    <source>
        <dbReference type="Google" id="ProtNLM"/>
    </source>
</evidence>
<evidence type="ECO:0000313" key="1">
    <source>
        <dbReference type="EMBL" id="WPK12105.1"/>
    </source>
</evidence>